<comment type="caution">
    <text evidence="1">The sequence shown here is derived from an EMBL/GenBank/DDBJ whole genome shotgun (WGS) entry which is preliminary data.</text>
</comment>
<evidence type="ECO:0000313" key="2">
    <source>
        <dbReference type="Proteomes" id="UP001558652"/>
    </source>
</evidence>
<name>A0ABD0YDH9_9HEMI</name>
<dbReference type="AlphaFoldDB" id="A0ABD0YDH9"/>
<keyword evidence="2" id="KW-1185">Reference proteome</keyword>
<dbReference type="Proteomes" id="UP001558652">
    <property type="component" value="Unassembled WGS sequence"/>
</dbReference>
<accession>A0ABD0YDH9</accession>
<dbReference type="EMBL" id="JBFDAA010000009">
    <property type="protein sequence ID" value="KAL1129378.1"/>
    <property type="molecule type" value="Genomic_DNA"/>
</dbReference>
<evidence type="ECO:0000313" key="1">
    <source>
        <dbReference type="EMBL" id="KAL1129378.1"/>
    </source>
</evidence>
<gene>
    <name evidence="1" type="ORF">AAG570_013905</name>
</gene>
<proteinExistence type="predicted"/>
<reference evidence="1 2" key="1">
    <citation type="submission" date="2024-07" db="EMBL/GenBank/DDBJ databases">
        <title>Chromosome-level genome assembly of the water stick insect Ranatra chinensis (Heteroptera: Nepidae).</title>
        <authorList>
            <person name="Liu X."/>
        </authorList>
    </citation>
    <scope>NUCLEOTIDE SEQUENCE [LARGE SCALE GENOMIC DNA]</scope>
    <source>
        <strain evidence="1">Cailab_2021Rc</strain>
        <tissue evidence="1">Muscle</tissue>
    </source>
</reference>
<protein>
    <submittedName>
        <fullName evidence="1">Uncharacterized protein</fullName>
    </submittedName>
</protein>
<sequence>MFRRLDAIFDKKKTQETTENVSELKYAIDSGVAVRKSSVLPEYSVTTQTALLNMAISRNLFGQTNSQQETADHVVSESPCLPPPNPDYMLVLDTAERLRHLLATDPAFKSPNLLSAIRGLNKGCLANFVELRDGPIMLSGTTVKDNVLEDEWRCLEGAL</sequence>
<organism evidence="1 2">
    <name type="scientific">Ranatra chinensis</name>
    <dbReference type="NCBI Taxonomy" id="642074"/>
    <lineage>
        <taxon>Eukaryota</taxon>
        <taxon>Metazoa</taxon>
        <taxon>Ecdysozoa</taxon>
        <taxon>Arthropoda</taxon>
        <taxon>Hexapoda</taxon>
        <taxon>Insecta</taxon>
        <taxon>Pterygota</taxon>
        <taxon>Neoptera</taxon>
        <taxon>Paraneoptera</taxon>
        <taxon>Hemiptera</taxon>
        <taxon>Heteroptera</taxon>
        <taxon>Panheteroptera</taxon>
        <taxon>Nepomorpha</taxon>
        <taxon>Nepidae</taxon>
        <taxon>Ranatrinae</taxon>
        <taxon>Ranatra</taxon>
    </lineage>
</organism>